<dbReference type="EMBL" id="JANPWB010000003">
    <property type="protein sequence ID" value="KAJ1202663.1"/>
    <property type="molecule type" value="Genomic_DNA"/>
</dbReference>
<reference evidence="2" key="1">
    <citation type="journal article" date="2022" name="bioRxiv">
        <title>Sequencing and chromosome-scale assembly of the giantPleurodeles waltlgenome.</title>
        <authorList>
            <person name="Brown T."/>
            <person name="Elewa A."/>
            <person name="Iarovenko S."/>
            <person name="Subramanian E."/>
            <person name="Araus A.J."/>
            <person name="Petzold A."/>
            <person name="Susuki M."/>
            <person name="Suzuki K.-i.T."/>
            <person name="Hayashi T."/>
            <person name="Toyoda A."/>
            <person name="Oliveira C."/>
            <person name="Osipova E."/>
            <person name="Leigh N.D."/>
            <person name="Simon A."/>
            <person name="Yun M.H."/>
        </authorList>
    </citation>
    <scope>NUCLEOTIDE SEQUENCE</scope>
    <source>
        <strain evidence="2">20211129_DDA</strain>
        <tissue evidence="2">Liver</tissue>
    </source>
</reference>
<dbReference type="AlphaFoldDB" id="A0AAV7VMU1"/>
<feature type="compositionally biased region" description="Basic and acidic residues" evidence="1">
    <location>
        <begin position="31"/>
        <end position="49"/>
    </location>
</feature>
<name>A0AAV7VMU1_PLEWA</name>
<organism evidence="2 3">
    <name type="scientific">Pleurodeles waltl</name>
    <name type="common">Iberian ribbed newt</name>
    <dbReference type="NCBI Taxonomy" id="8319"/>
    <lineage>
        <taxon>Eukaryota</taxon>
        <taxon>Metazoa</taxon>
        <taxon>Chordata</taxon>
        <taxon>Craniata</taxon>
        <taxon>Vertebrata</taxon>
        <taxon>Euteleostomi</taxon>
        <taxon>Amphibia</taxon>
        <taxon>Batrachia</taxon>
        <taxon>Caudata</taxon>
        <taxon>Salamandroidea</taxon>
        <taxon>Salamandridae</taxon>
        <taxon>Pleurodelinae</taxon>
        <taxon>Pleurodeles</taxon>
    </lineage>
</organism>
<evidence type="ECO:0000313" key="3">
    <source>
        <dbReference type="Proteomes" id="UP001066276"/>
    </source>
</evidence>
<feature type="region of interest" description="Disordered" evidence="1">
    <location>
        <begin position="1"/>
        <end position="70"/>
    </location>
</feature>
<comment type="caution">
    <text evidence="2">The sequence shown here is derived from an EMBL/GenBank/DDBJ whole genome shotgun (WGS) entry which is preliminary data.</text>
</comment>
<evidence type="ECO:0000256" key="1">
    <source>
        <dbReference type="SAM" id="MobiDB-lite"/>
    </source>
</evidence>
<protein>
    <submittedName>
        <fullName evidence="2">Uncharacterized protein</fullName>
    </submittedName>
</protein>
<gene>
    <name evidence="2" type="ORF">NDU88_006460</name>
</gene>
<keyword evidence="3" id="KW-1185">Reference proteome</keyword>
<proteinExistence type="predicted"/>
<evidence type="ECO:0000313" key="2">
    <source>
        <dbReference type="EMBL" id="KAJ1202663.1"/>
    </source>
</evidence>
<dbReference type="Proteomes" id="UP001066276">
    <property type="component" value="Chromosome 2_1"/>
</dbReference>
<accession>A0AAV7VMU1</accession>
<sequence>MHPADMRWAGGPLPRVEGRREARTRPKIRVVPREGKEVNRRPGGGERRGRAVTPLPPPSLPAATGRGSGAWGLGLGLSRTRARVERELDCGKIWTARKTTPQGKWISWVPGRAWLTLDPDQNDPRD</sequence>